<protein>
    <submittedName>
        <fullName evidence="2">Uncharacterized protein</fullName>
    </submittedName>
</protein>
<comment type="caution">
    <text evidence="2">The sequence shown here is derived from an EMBL/GenBank/DDBJ whole genome shotgun (WGS) entry which is preliminary data.</text>
</comment>
<accession>A0A1F6BIP6</accession>
<reference evidence="2 3" key="1">
    <citation type="journal article" date="2016" name="Nat. Commun.">
        <title>Thousands of microbial genomes shed light on interconnected biogeochemical processes in an aquifer system.</title>
        <authorList>
            <person name="Anantharaman K."/>
            <person name="Brown C.T."/>
            <person name="Hug L.A."/>
            <person name="Sharon I."/>
            <person name="Castelle C.J."/>
            <person name="Probst A.J."/>
            <person name="Thomas B.C."/>
            <person name="Singh A."/>
            <person name="Wilkins M.J."/>
            <person name="Karaoz U."/>
            <person name="Brodie E.L."/>
            <person name="Williams K.H."/>
            <person name="Hubbard S.S."/>
            <person name="Banfield J.F."/>
        </authorList>
    </citation>
    <scope>NUCLEOTIDE SEQUENCE [LARGE SCALE GENOMIC DNA]</scope>
</reference>
<evidence type="ECO:0000256" key="1">
    <source>
        <dbReference type="SAM" id="SignalP"/>
    </source>
</evidence>
<dbReference type="Proteomes" id="UP000176273">
    <property type="component" value="Unassembled WGS sequence"/>
</dbReference>
<organism evidence="2 3">
    <name type="scientific">Candidatus Jorgensenbacteria bacterium GWA1_54_12</name>
    <dbReference type="NCBI Taxonomy" id="1798468"/>
    <lineage>
        <taxon>Bacteria</taxon>
        <taxon>Candidatus Joergenseniibacteriota</taxon>
    </lineage>
</organism>
<evidence type="ECO:0000313" key="2">
    <source>
        <dbReference type="EMBL" id="OGG36809.1"/>
    </source>
</evidence>
<feature type="chain" id="PRO_5009523135" evidence="1">
    <location>
        <begin position="24"/>
        <end position="280"/>
    </location>
</feature>
<gene>
    <name evidence="2" type="ORF">A2110_01240</name>
</gene>
<evidence type="ECO:0000313" key="3">
    <source>
        <dbReference type="Proteomes" id="UP000176273"/>
    </source>
</evidence>
<sequence length="280" mass="29975">MLCRNVRVLLVLVLVLVPLAAGAQIDVFPDMPFSELVLPDAGSVLELHSDAGFLETDLSLLSLKKALPLLQVNIGGSVPMFVPNDVILDAIIRGEDLEKKSLLSITLIGDVAARVAEESAFLYEMGGRVLLNSPKIDATLNFGETRFFVGGGFREEGIGWLSPAQREPVSRVLFGDVYIVGMSSWSEKWLILKFGGSIASPSTAPEANIALGMEFPSVLPKTWLKLAPVFSFSVQVVDGPYAYMRGQLGILLEGRKTGRAAVVYGMLDGGSRDHGGSPAA</sequence>
<feature type="signal peptide" evidence="1">
    <location>
        <begin position="1"/>
        <end position="23"/>
    </location>
</feature>
<dbReference type="AlphaFoldDB" id="A0A1F6BIP6"/>
<dbReference type="EMBL" id="MFKH01000016">
    <property type="protein sequence ID" value="OGG36809.1"/>
    <property type="molecule type" value="Genomic_DNA"/>
</dbReference>
<proteinExistence type="predicted"/>
<dbReference type="STRING" id="1798468.A2110_01240"/>
<name>A0A1F6BIP6_9BACT</name>
<keyword evidence="1" id="KW-0732">Signal</keyword>